<dbReference type="Gene3D" id="3.90.226.10">
    <property type="entry name" value="2-enoyl-CoA Hydratase, Chain A, domain 1"/>
    <property type="match status" value="3"/>
</dbReference>
<dbReference type="PANTHER" id="PTHR33209:SF1">
    <property type="entry name" value="PEPTIDASE S49 DOMAIN-CONTAINING PROTEIN"/>
    <property type="match status" value="1"/>
</dbReference>
<comment type="caution">
    <text evidence="8">The sequence shown here is derived from an EMBL/GenBank/DDBJ whole genome shotgun (WGS) entry which is preliminary data.</text>
</comment>
<organism evidence="8 9">
    <name type="scientific">Neolewinella maritima</name>
    <dbReference type="NCBI Taxonomy" id="1383882"/>
    <lineage>
        <taxon>Bacteria</taxon>
        <taxon>Pseudomonadati</taxon>
        <taxon>Bacteroidota</taxon>
        <taxon>Saprospiria</taxon>
        <taxon>Saprospirales</taxon>
        <taxon>Lewinellaceae</taxon>
        <taxon>Neolewinella</taxon>
    </lineage>
</organism>
<reference evidence="8" key="1">
    <citation type="submission" date="2021-12" db="EMBL/GenBank/DDBJ databases">
        <authorList>
            <person name="Rodrigo-Torres L."/>
            <person name="Arahal R. D."/>
            <person name="Lucena T."/>
        </authorList>
    </citation>
    <scope>NUCLEOTIDE SEQUENCE</scope>
    <source>
        <strain evidence="8">CECT 8419</strain>
    </source>
</reference>
<evidence type="ECO:0000256" key="4">
    <source>
        <dbReference type="ARBA" id="ARBA00022801"/>
    </source>
</evidence>
<evidence type="ECO:0000256" key="5">
    <source>
        <dbReference type="ARBA" id="ARBA00022825"/>
    </source>
</evidence>
<evidence type="ECO:0000256" key="6">
    <source>
        <dbReference type="ARBA" id="ARBA00023136"/>
    </source>
</evidence>
<evidence type="ECO:0000313" key="9">
    <source>
        <dbReference type="Proteomes" id="UP000837803"/>
    </source>
</evidence>
<dbReference type="Proteomes" id="UP000837803">
    <property type="component" value="Unassembled WGS sequence"/>
</dbReference>
<dbReference type="NCBIfam" id="TIGR00705">
    <property type="entry name" value="SppA_67K"/>
    <property type="match status" value="1"/>
</dbReference>
<comment type="similarity">
    <text evidence="2">Belongs to the peptidase S49 family.</text>
</comment>
<evidence type="ECO:0000313" key="8">
    <source>
        <dbReference type="EMBL" id="CAH0999027.1"/>
    </source>
</evidence>
<dbReference type="Pfam" id="PF01343">
    <property type="entry name" value="Peptidase_S49"/>
    <property type="match status" value="2"/>
</dbReference>
<accession>A0ABM9AWD7</accession>
<feature type="domain" description="Peptidase S49" evidence="7">
    <location>
        <begin position="126"/>
        <end position="276"/>
    </location>
</feature>
<dbReference type="InterPro" id="IPR002142">
    <property type="entry name" value="Peptidase_S49"/>
</dbReference>
<dbReference type="GO" id="GO:0006508">
    <property type="term" value="P:proteolysis"/>
    <property type="evidence" value="ECO:0007669"/>
    <property type="project" value="UniProtKB-KW"/>
</dbReference>
<feature type="domain" description="Peptidase S49" evidence="7">
    <location>
        <begin position="372"/>
        <end position="524"/>
    </location>
</feature>
<dbReference type="SUPFAM" id="SSF52096">
    <property type="entry name" value="ClpP/crotonase"/>
    <property type="match status" value="2"/>
</dbReference>
<dbReference type="InterPro" id="IPR047217">
    <property type="entry name" value="S49_SppA_67K_type_N"/>
</dbReference>
<dbReference type="Gene3D" id="6.20.330.10">
    <property type="match status" value="1"/>
</dbReference>
<dbReference type="PANTHER" id="PTHR33209">
    <property type="entry name" value="PROTEASE 4"/>
    <property type="match status" value="1"/>
</dbReference>
<dbReference type="InterPro" id="IPR004634">
    <property type="entry name" value="Pept_S49_pIV"/>
</dbReference>
<gene>
    <name evidence="8" type="primary">sppA</name>
    <name evidence="8" type="ORF">LEM8419_00322</name>
</gene>
<evidence type="ECO:0000256" key="1">
    <source>
        <dbReference type="ARBA" id="ARBA00004370"/>
    </source>
</evidence>
<sequence length="595" mass="64862">MPNFVKLLLGSCLGTLLALAVLMIIGFSVIGGLAASGEDKPEVTANSILTFDLQGLPELTGNTPVSNPFESFESFGKDQPPGLHDVVRAVRHAAEDDDIKGIYLNDGITGVPFTSLRTLREAIAEFRAAGKFVVSYSPYYDQSAYYLGSVADEVYVGPLGVVDFRGLGADIPFLKNALDQAGIKFEIFYAGDYKSATEPLRRTEISPENREQTKEFLEDLFGVMLTDLSTSRNVSESRLRQAASNMTGWRDQEAVDAGLIDGILRRTELDRLLHDKVGLEQDEKLNTIDIARYFSARMERLNGGDNQVAVLIAEGGIVDGSGDLGSIGDKKYVNEIEKLAEDDNVKAVVLRVNSGGGSASSSENIWYAIEKLKETGKPVVVSMGDYAASGGYYIAAAADSIYAEPTTITGSIGVFLTFPIIRELMEDKIGISFDTVNTAANANAFSPFREMGEDEKQLLTQRTQGIYATFLDRVADGRKLPIERVREIAGGRVYSGDRAMEIGLIDHFGGLDAAVASAARMADLGDDFAIGHYPRLKPPLERFIEELIGADDDDKVMNQLVRSQIGTKQYQHFELLRDLSKAQTPQARLPLVVTF</sequence>
<keyword evidence="3 8" id="KW-0645">Protease</keyword>
<keyword evidence="9" id="KW-1185">Reference proteome</keyword>
<dbReference type="CDD" id="cd07018">
    <property type="entry name" value="S49_SppA_67K_type"/>
    <property type="match status" value="1"/>
</dbReference>
<protein>
    <submittedName>
        <fullName evidence="8">Protease 4</fullName>
        <ecNumber evidence="8">3.4.21.-</ecNumber>
    </submittedName>
</protein>
<dbReference type="NCBIfam" id="TIGR00706">
    <property type="entry name" value="SppA_dom"/>
    <property type="match status" value="1"/>
</dbReference>
<keyword evidence="4 8" id="KW-0378">Hydrolase</keyword>
<dbReference type="InterPro" id="IPR004635">
    <property type="entry name" value="Pept_S49_SppA"/>
</dbReference>
<dbReference type="InterPro" id="IPR029045">
    <property type="entry name" value="ClpP/crotonase-like_dom_sf"/>
</dbReference>
<comment type="subcellular location">
    <subcellularLocation>
        <location evidence="1">Membrane</location>
    </subcellularLocation>
</comment>
<evidence type="ECO:0000256" key="2">
    <source>
        <dbReference type="ARBA" id="ARBA00008683"/>
    </source>
</evidence>
<dbReference type="RefSeq" id="WP_238749225.1">
    <property type="nucleotide sequence ID" value="NZ_CAKLPZ010000001.1"/>
</dbReference>
<proteinExistence type="inferred from homology"/>
<evidence type="ECO:0000256" key="3">
    <source>
        <dbReference type="ARBA" id="ARBA00022670"/>
    </source>
</evidence>
<keyword evidence="6" id="KW-0472">Membrane</keyword>
<keyword evidence="5" id="KW-0720">Serine protease</keyword>
<dbReference type="InterPro" id="IPR047272">
    <property type="entry name" value="S49_SppA_C"/>
</dbReference>
<dbReference type="PIRSF" id="PIRSF001217">
    <property type="entry name" value="Protease_4_SppA"/>
    <property type="match status" value="1"/>
</dbReference>
<dbReference type="CDD" id="cd07023">
    <property type="entry name" value="S49_Sppa_N_C"/>
    <property type="match status" value="1"/>
</dbReference>
<name>A0ABM9AWD7_9BACT</name>
<evidence type="ECO:0000259" key="7">
    <source>
        <dbReference type="Pfam" id="PF01343"/>
    </source>
</evidence>
<dbReference type="GO" id="GO:0008233">
    <property type="term" value="F:peptidase activity"/>
    <property type="evidence" value="ECO:0007669"/>
    <property type="project" value="UniProtKB-KW"/>
</dbReference>
<dbReference type="EMBL" id="CAKLPZ010000001">
    <property type="protein sequence ID" value="CAH0999027.1"/>
    <property type="molecule type" value="Genomic_DNA"/>
</dbReference>
<dbReference type="EC" id="3.4.21.-" evidence="8"/>